<feature type="domain" description="N-acetyltransferase" evidence="1">
    <location>
        <begin position="11"/>
        <end position="171"/>
    </location>
</feature>
<protein>
    <recommendedName>
        <fullName evidence="1">N-acetyltransferase domain-containing protein</fullName>
    </recommendedName>
</protein>
<dbReference type="EMBL" id="CADCTR010000344">
    <property type="protein sequence ID" value="CAA9234418.1"/>
    <property type="molecule type" value="Genomic_DNA"/>
</dbReference>
<dbReference type="SUPFAM" id="SSF55729">
    <property type="entry name" value="Acyl-CoA N-acyltransferases (Nat)"/>
    <property type="match status" value="1"/>
</dbReference>
<name>A0A6J4HVA5_9CHLR</name>
<dbReference type="PANTHER" id="PTHR43792">
    <property type="entry name" value="GNAT FAMILY, PUTATIVE (AFU_ORTHOLOGUE AFUA_3G00765)-RELATED-RELATED"/>
    <property type="match status" value="1"/>
</dbReference>
<accession>A0A6J4HVA5</accession>
<dbReference type="GO" id="GO:0016747">
    <property type="term" value="F:acyltransferase activity, transferring groups other than amino-acyl groups"/>
    <property type="evidence" value="ECO:0007669"/>
    <property type="project" value="InterPro"/>
</dbReference>
<evidence type="ECO:0000259" key="1">
    <source>
        <dbReference type="PROSITE" id="PS51186"/>
    </source>
</evidence>
<evidence type="ECO:0000313" key="2">
    <source>
        <dbReference type="EMBL" id="CAA9234418.1"/>
    </source>
</evidence>
<dbReference type="Pfam" id="PF13302">
    <property type="entry name" value="Acetyltransf_3"/>
    <property type="match status" value="1"/>
</dbReference>
<dbReference type="InterPro" id="IPR000182">
    <property type="entry name" value="GNAT_dom"/>
</dbReference>
<dbReference type="InterPro" id="IPR051531">
    <property type="entry name" value="N-acetyltransferase"/>
</dbReference>
<dbReference type="InterPro" id="IPR016181">
    <property type="entry name" value="Acyl_CoA_acyltransferase"/>
</dbReference>
<reference evidence="2" key="1">
    <citation type="submission" date="2020-02" db="EMBL/GenBank/DDBJ databases">
        <authorList>
            <person name="Meier V. D."/>
        </authorList>
    </citation>
    <scope>NUCLEOTIDE SEQUENCE</scope>
    <source>
        <strain evidence="2">AVDCRST_MAG93</strain>
    </source>
</reference>
<dbReference type="AlphaFoldDB" id="A0A6J4HVA5"/>
<dbReference type="PANTHER" id="PTHR43792:SF1">
    <property type="entry name" value="N-ACETYLTRANSFERASE DOMAIN-CONTAINING PROTEIN"/>
    <property type="match status" value="1"/>
</dbReference>
<dbReference type="PROSITE" id="PS51186">
    <property type="entry name" value="GNAT"/>
    <property type="match status" value="1"/>
</dbReference>
<organism evidence="2">
    <name type="scientific">uncultured Chloroflexia bacterium</name>
    <dbReference type="NCBI Taxonomy" id="1672391"/>
    <lineage>
        <taxon>Bacteria</taxon>
        <taxon>Bacillati</taxon>
        <taxon>Chloroflexota</taxon>
        <taxon>Chloroflexia</taxon>
        <taxon>environmental samples</taxon>
    </lineage>
</organism>
<proteinExistence type="predicted"/>
<sequence>MPDHMFETERLLVRHFNMDDLDDFARLCVDPQVMRYVGDGELLPRPEVERWIGICQQKYAERGYGTSAVFEKRSGRFIGYCGVVRAPGNDFDELIYVYHVDAWGNGYATEAGRAMLAYVFSHSALERIYATIHPRNKPSINVAEKLGVQFERQEIDEDGAPVSFYVVARIAWQ</sequence>
<gene>
    <name evidence="2" type="ORF">AVDCRST_MAG93-1030</name>
</gene>
<dbReference type="Gene3D" id="3.40.630.30">
    <property type="match status" value="1"/>
</dbReference>